<evidence type="ECO:0000313" key="2">
    <source>
        <dbReference type="Proteomes" id="UP000606921"/>
    </source>
</evidence>
<reference evidence="1 2" key="1">
    <citation type="submission" date="2020-11" db="EMBL/GenBank/DDBJ databases">
        <authorList>
            <person name="Lassalle F."/>
        </authorList>
    </citation>
    <scope>NUCLEOTIDE SEQUENCE [LARGE SCALE GENOMIC DNA]</scope>
    <source>
        <strain evidence="1 2">JC140</strain>
    </source>
</reference>
<comment type="caution">
    <text evidence="1">The sequence shown here is derived from an EMBL/GenBank/DDBJ whole genome shotgun (WGS) entry which is preliminary data.</text>
</comment>
<sequence length="34" mass="3965">MHYLDFMTSLNPFVLALLVLVLLCGAYDRWSQPH</sequence>
<proteinExistence type="predicted"/>
<dbReference type="Proteomes" id="UP000606921">
    <property type="component" value="Unassembled WGS sequence"/>
</dbReference>
<gene>
    <name evidence="1" type="ORF">REJC140_04132</name>
</gene>
<name>A0ABM8PT03_9HYPH</name>
<keyword evidence="2" id="KW-1185">Reference proteome</keyword>
<evidence type="ECO:0000313" key="1">
    <source>
        <dbReference type="EMBL" id="CAD7046755.1"/>
    </source>
</evidence>
<dbReference type="EMBL" id="CABFWF030000013">
    <property type="protein sequence ID" value="CAD7046755.1"/>
    <property type="molecule type" value="Genomic_DNA"/>
</dbReference>
<organism evidence="1 2">
    <name type="scientific">Pseudorhizobium endolithicum</name>
    <dbReference type="NCBI Taxonomy" id="1191678"/>
    <lineage>
        <taxon>Bacteria</taxon>
        <taxon>Pseudomonadati</taxon>
        <taxon>Pseudomonadota</taxon>
        <taxon>Alphaproteobacteria</taxon>
        <taxon>Hyphomicrobiales</taxon>
        <taxon>Rhizobiaceae</taxon>
        <taxon>Rhizobium/Agrobacterium group</taxon>
        <taxon>Pseudorhizobium</taxon>
    </lineage>
</organism>
<accession>A0ABM8PT03</accession>
<protein>
    <submittedName>
        <fullName evidence="1">Uncharacterized protein</fullName>
    </submittedName>
</protein>